<feature type="transmembrane region" description="Helical" evidence="1">
    <location>
        <begin position="171"/>
        <end position="204"/>
    </location>
</feature>
<evidence type="ECO:0000256" key="2">
    <source>
        <dbReference type="SAM" id="SignalP"/>
    </source>
</evidence>
<evidence type="ECO:0008006" key="5">
    <source>
        <dbReference type="Google" id="ProtNLM"/>
    </source>
</evidence>
<keyword evidence="1" id="KW-1133">Transmembrane helix</keyword>
<keyword evidence="2" id="KW-0732">Signal</keyword>
<sequence>MTCGNPVLMQPILAVKRLMVSSLCFLLLSCGATRHATPGPRDARELGRYVLVIERAPEGQLLHSWKPIDAFTAGYPYPAMSRGVQGHIVHMSFSRDCDEELTACEAMCLAGLKGRNWSHMGSGSKKEHCIKKCMQPYLDCSRLKELAEGGALEFHAMDEAIGWIKQNSETLLVGTVVVIAGVAFVVAVGASGGGVLVLAPVIIFSSADESSEGRLLAVQP</sequence>
<proteinExistence type="predicted"/>
<keyword evidence="1" id="KW-0472">Membrane</keyword>
<feature type="signal peptide" evidence="2">
    <location>
        <begin position="1"/>
        <end position="36"/>
    </location>
</feature>
<name>A0A286NV31_9BACT</name>
<dbReference type="KEGG" id="mbd:MEBOL_000353"/>
<dbReference type="EMBL" id="CP022163">
    <property type="protein sequence ID" value="ATB26918.1"/>
    <property type="molecule type" value="Genomic_DNA"/>
</dbReference>
<protein>
    <recommendedName>
        <fullName evidence="5">Lipoprotein</fullName>
    </recommendedName>
</protein>
<evidence type="ECO:0000313" key="4">
    <source>
        <dbReference type="Proteomes" id="UP000217289"/>
    </source>
</evidence>
<keyword evidence="4" id="KW-1185">Reference proteome</keyword>
<evidence type="ECO:0000313" key="3">
    <source>
        <dbReference type="EMBL" id="ATB26918.1"/>
    </source>
</evidence>
<organism evidence="3 4">
    <name type="scientific">Melittangium boletus DSM 14713</name>
    <dbReference type="NCBI Taxonomy" id="1294270"/>
    <lineage>
        <taxon>Bacteria</taxon>
        <taxon>Pseudomonadati</taxon>
        <taxon>Myxococcota</taxon>
        <taxon>Myxococcia</taxon>
        <taxon>Myxococcales</taxon>
        <taxon>Cystobacterineae</taxon>
        <taxon>Archangiaceae</taxon>
        <taxon>Melittangium</taxon>
    </lineage>
</organism>
<accession>A0A286NV31</accession>
<evidence type="ECO:0000256" key="1">
    <source>
        <dbReference type="SAM" id="Phobius"/>
    </source>
</evidence>
<dbReference type="AlphaFoldDB" id="A0A286NV31"/>
<feature type="chain" id="PRO_5012063784" description="Lipoprotein" evidence="2">
    <location>
        <begin position="37"/>
        <end position="220"/>
    </location>
</feature>
<dbReference type="Proteomes" id="UP000217289">
    <property type="component" value="Chromosome"/>
</dbReference>
<reference evidence="3 4" key="1">
    <citation type="submission" date="2017-06" db="EMBL/GenBank/DDBJ databases">
        <authorList>
            <person name="Kim H.J."/>
            <person name="Triplett B.A."/>
        </authorList>
    </citation>
    <scope>NUCLEOTIDE SEQUENCE [LARGE SCALE GENOMIC DNA]</scope>
    <source>
        <strain evidence="3 4">DSM 14713</strain>
    </source>
</reference>
<keyword evidence="1" id="KW-0812">Transmembrane</keyword>
<gene>
    <name evidence="3" type="ORF">MEBOL_000353</name>
</gene>